<keyword evidence="2 5" id="KW-0645">Protease</keyword>
<feature type="domain" description="Peptidase S8/S53" evidence="8">
    <location>
        <begin position="56"/>
        <end position="312"/>
    </location>
</feature>
<dbReference type="AlphaFoldDB" id="A0AAN6S3W7"/>
<reference evidence="10" key="1">
    <citation type="journal article" date="2023" name="Mol. Phylogenet. Evol.">
        <title>Genome-scale phylogeny and comparative genomics of the fungal order Sordariales.</title>
        <authorList>
            <person name="Hensen N."/>
            <person name="Bonometti L."/>
            <person name="Westerberg I."/>
            <person name="Brannstrom I.O."/>
            <person name="Guillou S."/>
            <person name="Cros-Aarteil S."/>
            <person name="Calhoun S."/>
            <person name="Haridas S."/>
            <person name="Kuo A."/>
            <person name="Mondo S."/>
            <person name="Pangilinan J."/>
            <person name="Riley R."/>
            <person name="LaButti K."/>
            <person name="Andreopoulos B."/>
            <person name="Lipzen A."/>
            <person name="Chen C."/>
            <person name="Yan M."/>
            <person name="Daum C."/>
            <person name="Ng V."/>
            <person name="Clum A."/>
            <person name="Steindorff A."/>
            <person name="Ohm R.A."/>
            <person name="Martin F."/>
            <person name="Silar P."/>
            <person name="Natvig D.O."/>
            <person name="Lalanne C."/>
            <person name="Gautier V."/>
            <person name="Ament-Velasquez S.L."/>
            <person name="Kruys A."/>
            <person name="Hutchinson M.I."/>
            <person name="Powell A.J."/>
            <person name="Barry K."/>
            <person name="Miller A.N."/>
            <person name="Grigoriev I.V."/>
            <person name="Debuchy R."/>
            <person name="Gladieux P."/>
            <person name="Hiltunen Thoren M."/>
            <person name="Johannesson H."/>
        </authorList>
    </citation>
    <scope>NUCLEOTIDE SEQUENCE [LARGE SCALE GENOMIC DNA]</scope>
    <source>
        <strain evidence="10">CBS 340.73</strain>
    </source>
</reference>
<evidence type="ECO:0000256" key="1">
    <source>
        <dbReference type="ARBA" id="ARBA00011073"/>
    </source>
</evidence>
<feature type="compositionally biased region" description="Polar residues" evidence="7">
    <location>
        <begin position="10"/>
        <end position="21"/>
    </location>
</feature>
<feature type="active site" description="Charge relay system" evidence="5">
    <location>
        <position position="62"/>
    </location>
</feature>
<feature type="region of interest" description="Disordered" evidence="7">
    <location>
        <begin position="1"/>
        <end position="25"/>
    </location>
</feature>
<dbReference type="PRINTS" id="PR00723">
    <property type="entry name" value="SUBTILISIN"/>
</dbReference>
<organism evidence="9 10">
    <name type="scientific">Diplogelasinospora grovesii</name>
    <dbReference type="NCBI Taxonomy" id="303347"/>
    <lineage>
        <taxon>Eukaryota</taxon>
        <taxon>Fungi</taxon>
        <taxon>Dikarya</taxon>
        <taxon>Ascomycota</taxon>
        <taxon>Pezizomycotina</taxon>
        <taxon>Sordariomycetes</taxon>
        <taxon>Sordariomycetidae</taxon>
        <taxon>Sordariales</taxon>
        <taxon>Diplogelasinosporaceae</taxon>
        <taxon>Diplogelasinospora</taxon>
    </lineage>
</organism>
<dbReference type="Proteomes" id="UP001303473">
    <property type="component" value="Unassembled WGS sequence"/>
</dbReference>
<protein>
    <submittedName>
        <fullName evidence="9">Peptidase S8/S53 domain-containing protein</fullName>
    </submittedName>
</protein>
<feature type="active site" description="Charge relay system" evidence="5">
    <location>
        <position position="296"/>
    </location>
</feature>
<proteinExistence type="inferred from homology"/>
<dbReference type="InterPro" id="IPR000209">
    <property type="entry name" value="Peptidase_S8/S53_dom"/>
</dbReference>
<sequence length="338" mass="36666">MTSHEEQVEADTTSQQLTTPTKGDENIVHNPPFFAKLNSVWHEVDQLRKDECQELVKVAILDTGIDLKHPDFEKPRAISFQQGKPISAAGEPNQKDRIKGCWDCMSGSSKAETMEDCDGHGTKVASIILRLAPGAELYIARISRGNDQRNLDEGGGQEAEQDIDAIIVPRMVVEAIDWAIDRGVDIINMSFGFPEVVTEIQDALKRAQGKGILIFAAAGNGGMYTMPHWPAGDSTIAIGINSCDVYGRKSTFTPWPIADNPNFMVIGEGIMAHWPTTRPYIGPNSIDGFGPVEGTSFATPVAVAMAAIILEFTRRGSAGVIVVVAKYRGTRNHGMGES</sequence>
<evidence type="ECO:0000256" key="6">
    <source>
        <dbReference type="RuleBase" id="RU003355"/>
    </source>
</evidence>
<dbReference type="InterPro" id="IPR036852">
    <property type="entry name" value="Peptidase_S8/S53_dom_sf"/>
</dbReference>
<dbReference type="PANTHER" id="PTHR43806">
    <property type="entry name" value="PEPTIDASE S8"/>
    <property type="match status" value="1"/>
</dbReference>
<evidence type="ECO:0000256" key="2">
    <source>
        <dbReference type="ARBA" id="ARBA00022670"/>
    </source>
</evidence>
<keyword evidence="3 5" id="KW-0378">Hydrolase</keyword>
<dbReference type="GO" id="GO:0006508">
    <property type="term" value="P:proteolysis"/>
    <property type="evidence" value="ECO:0007669"/>
    <property type="project" value="UniProtKB-KW"/>
</dbReference>
<dbReference type="InterPro" id="IPR050131">
    <property type="entry name" value="Peptidase_S8_subtilisin-like"/>
</dbReference>
<keyword evidence="10" id="KW-1185">Reference proteome</keyword>
<keyword evidence="4 5" id="KW-0720">Serine protease</keyword>
<gene>
    <name evidence="9" type="ORF">QBC46DRAFT_341747</name>
</gene>
<evidence type="ECO:0000256" key="3">
    <source>
        <dbReference type="ARBA" id="ARBA00022801"/>
    </source>
</evidence>
<dbReference type="InterPro" id="IPR023827">
    <property type="entry name" value="Peptidase_S8_Asp-AS"/>
</dbReference>
<name>A0AAN6S3W7_9PEZI</name>
<evidence type="ECO:0000313" key="9">
    <source>
        <dbReference type="EMBL" id="KAK3940187.1"/>
    </source>
</evidence>
<dbReference type="Pfam" id="PF00082">
    <property type="entry name" value="Peptidase_S8"/>
    <property type="match status" value="1"/>
</dbReference>
<dbReference type="InterPro" id="IPR015500">
    <property type="entry name" value="Peptidase_S8_subtilisin-rel"/>
</dbReference>
<dbReference type="PROSITE" id="PS00136">
    <property type="entry name" value="SUBTILASE_ASP"/>
    <property type="match status" value="1"/>
</dbReference>
<comment type="similarity">
    <text evidence="1 5 6">Belongs to the peptidase S8 family.</text>
</comment>
<comment type="caution">
    <text evidence="9">The sequence shown here is derived from an EMBL/GenBank/DDBJ whole genome shotgun (WGS) entry which is preliminary data.</text>
</comment>
<evidence type="ECO:0000256" key="4">
    <source>
        <dbReference type="ARBA" id="ARBA00022825"/>
    </source>
</evidence>
<dbReference type="EMBL" id="MU853799">
    <property type="protein sequence ID" value="KAK3940187.1"/>
    <property type="molecule type" value="Genomic_DNA"/>
</dbReference>
<accession>A0AAN6S3W7</accession>
<dbReference type="PANTHER" id="PTHR43806:SF11">
    <property type="entry name" value="CEREVISIN-RELATED"/>
    <property type="match status" value="1"/>
</dbReference>
<dbReference type="PROSITE" id="PS51892">
    <property type="entry name" value="SUBTILASE"/>
    <property type="match status" value="1"/>
</dbReference>
<evidence type="ECO:0000256" key="5">
    <source>
        <dbReference type="PROSITE-ProRule" id="PRU01240"/>
    </source>
</evidence>
<dbReference type="PROSITE" id="PS00138">
    <property type="entry name" value="SUBTILASE_SER"/>
    <property type="match status" value="1"/>
</dbReference>
<dbReference type="InterPro" id="IPR023828">
    <property type="entry name" value="Peptidase_S8_Ser-AS"/>
</dbReference>
<evidence type="ECO:0000256" key="7">
    <source>
        <dbReference type="SAM" id="MobiDB-lite"/>
    </source>
</evidence>
<evidence type="ECO:0000259" key="8">
    <source>
        <dbReference type="Pfam" id="PF00082"/>
    </source>
</evidence>
<dbReference type="Gene3D" id="3.40.50.200">
    <property type="entry name" value="Peptidase S8/S53 domain"/>
    <property type="match status" value="1"/>
</dbReference>
<dbReference type="SUPFAM" id="SSF52743">
    <property type="entry name" value="Subtilisin-like"/>
    <property type="match status" value="1"/>
</dbReference>
<feature type="active site" description="Charge relay system" evidence="5">
    <location>
        <position position="120"/>
    </location>
</feature>
<evidence type="ECO:0000313" key="10">
    <source>
        <dbReference type="Proteomes" id="UP001303473"/>
    </source>
</evidence>
<dbReference type="GO" id="GO:0004252">
    <property type="term" value="F:serine-type endopeptidase activity"/>
    <property type="evidence" value="ECO:0007669"/>
    <property type="project" value="UniProtKB-UniRule"/>
</dbReference>